<dbReference type="PANTHER" id="PTHR16128:SF5">
    <property type="entry name" value="FAD_NAD(P)-BINDING OXIDOREDUCTASE FAMILY PROTEIN"/>
    <property type="match status" value="1"/>
</dbReference>
<dbReference type="Proteomes" id="UP000553193">
    <property type="component" value="Unassembled WGS sequence"/>
</dbReference>
<sequence length="299" mass="31455">MLPIAIIGAGLAGLTAARLLAAAGRPVRVFDKGRGVGGRLATRRITHDGVTHSFDHGAQYVRAEGKGFAALLDEIQARPWPDSLRRVPAPGMSALGRAMAGGLDVTTACEIRALRQEEKGWFLDHAAGAQGPFAAVLVTTPAPQAIPLLAPHAPRLARSLVGIRYAPCWTVLAGFATRLPLPDTLRHRGIIGWAARDSSKPGRDASQENWVIQASPGFSAAHLEETPEHVIAPLLAAFTAETPLFAQAHRWRYALLQSPLGAPCLWDGALGYASDGCLAGRAEAAFDSGTALAQKVLAA</sequence>
<comment type="caution">
    <text evidence="2">The sequence shown here is derived from an EMBL/GenBank/DDBJ whole genome shotgun (WGS) entry which is preliminary data.</text>
</comment>
<dbReference type="PANTHER" id="PTHR16128">
    <property type="entry name" value="FAD/NAD(P)-BINDING OXIDOREDUCTASE FAMILY PROTEIN"/>
    <property type="match status" value="1"/>
</dbReference>
<dbReference type="RefSeq" id="WP_184384296.1">
    <property type="nucleotide sequence ID" value="NZ_JACIDJ010000003.1"/>
</dbReference>
<dbReference type="InterPro" id="IPR036188">
    <property type="entry name" value="FAD/NAD-bd_sf"/>
</dbReference>
<evidence type="ECO:0000313" key="2">
    <source>
        <dbReference type="EMBL" id="MBB3898987.1"/>
    </source>
</evidence>
<dbReference type="AlphaFoldDB" id="A0A840AD25"/>
<dbReference type="Gene3D" id="3.90.660.10">
    <property type="match status" value="1"/>
</dbReference>
<name>A0A840AD25_9PROT</name>
<dbReference type="Pfam" id="PF13450">
    <property type="entry name" value="NAD_binding_8"/>
    <property type="match status" value="1"/>
</dbReference>
<reference evidence="2 3" key="1">
    <citation type="submission" date="2020-08" db="EMBL/GenBank/DDBJ databases">
        <title>Genomic Encyclopedia of Type Strains, Phase IV (KMG-IV): sequencing the most valuable type-strain genomes for metagenomic binning, comparative biology and taxonomic classification.</title>
        <authorList>
            <person name="Goeker M."/>
        </authorList>
    </citation>
    <scope>NUCLEOTIDE SEQUENCE [LARGE SCALE GENOMIC DNA]</scope>
    <source>
        <strain evidence="2 3">DSM 19979</strain>
    </source>
</reference>
<organism evidence="2 3">
    <name type="scientific">Roseococcus suduntuyensis</name>
    <dbReference type="NCBI Taxonomy" id="455361"/>
    <lineage>
        <taxon>Bacteria</taxon>
        <taxon>Pseudomonadati</taxon>
        <taxon>Pseudomonadota</taxon>
        <taxon>Alphaproteobacteria</taxon>
        <taxon>Acetobacterales</taxon>
        <taxon>Roseomonadaceae</taxon>
        <taxon>Roseococcus</taxon>
    </lineage>
</organism>
<evidence type="ECO:0000259" key="1">
    <source>
        <dbReference type="Pfam" id="PF01593"/>
    </source>
</evidence>
<accession>A0A840AD25</accession>
<dbReference type="EMBL" id="JACIDJ010000003">
    <property type="protein sequence ID" value="MBB3898987.1"/>
    <property type="molecule type" value="Genomic_DNA"/>
</dbReference>
<dbReference type="GO" id="GO:0016491">
    <property type="term" value="F:oxidoreductase activity"/>
    <property type="evidence" value="ECO:0007669"/>
    <property type="project" value="InterPro"/>
</dbReference>
<protein>
    <recommendedName>
        <fullName evidence="1">Amine oxidase domain-containing protein</fullName>
    </recommendedName>
</protein>
<evidence type="ECO:0000313" key="3">
    <source>
        <dbReference type="Proteomes" id="UP000553193"/>
    </source>
</evidence>
<gene>
    <name evidence="2" type="ORF">GGQ83_002430</name>
</gene>
<dbReference type="Gene3D" id="3.50.50.60">
    <property type="entry name" value="FAD/NAD(P)-binding domain"/>
    <property type="match status" value="1"/>
</dbReference>
<feature type="domain" description="Amine oxidase" evidence="1">
    <location>
        <begin position="87"/>
        <end position="181"/>
    </location>
</feature>
<proteinExistence type="predicted"/>
<keyword evidence="3" id="KW-1185">Reference proteome</keyword>
<dbReference type="Pfam" id="PF01593">
    <property type="entry name" value="Amino_oxidase"/>
    <property type="match status" value="1"/>
</dbReference>
<dbReference type="SUPFAM" id="SSF51905">
    <property type="entry name" value="FAD/NAD(P)-binding domain"/>
    <property type="match status" value="1"/>
</dbReference>
<dbReference type="InterPro" id="IPR002937">
    <property type="entry name" value="Amino_oxidase"/>
</dbReference>